<accession>A0ABR1YC96</accession>
<evidence type="ECO:0000313" key="3">
    <source>
        <dbReference type="Proteomes" id="UP001492380"/>
    </source>
</evidence>
<reference evidence="2 3" key="1">
    <citation type="submission" date="2024-04" db="EMBL/GenBank/DDBJ databases">
        <title>Phyllosticta paracitricarpa is synonymous to the EU quarantine fungus P. citricarpa based on phylogenomic analyses.</title>
        <authorList>
            <consortium name="Lawrence Berkeley National Laboratory"/>
            <person name="Van Ingen-Buijs V.A."/>
            <person name="Van Westerhoven A.C."/>
            <person name="Haridas S."/>
            <person name="Skiadas P."/>
            <person name="Martin F."/>
            <person name="Groenewald J.Z."/>
            <person name="Crous P.W."/>
            <person name="Seidl M.F."/>
        </authorList>
    </citation>
    <scope>NUCLEOTIDE SEQUENCE [LARGE SCALE GENOMIC DNA]</scope>
    <source>
        <strain evidence="2 3">CBS 123374</strain>
    </source>
</reference>
<evidence type="ECO:0000313" key="2">
    <source>
        <dbReference type="EMBL" id="KAK8224676.1"/>
    </source>
</evidence>
<sequence>MRIANRYMNMGDSALEEMMTIASHANHSVAVTYLNAEILARKERRANGAKGHVPTGHGITISDAKSARAKVVGKWKVPSLSQDLLAKYKLRVSKETGLLKSVAESESDDEDDVEDEDQAKKLSGGEGAKTRNHEEQIDQHGDDELNIGLSTQSGKRKALEQPEDEQRGEKRARPSTNASEESASEAFLADLKAFLEDRKDEEKTTETEDDAERRMSQEIRG</sequence>
<evidence type="ECO:0000256" key="1">
    <source>
        <dbReference type="SAM" id="MobiDB-lite"/>
    </source>
</evidence>
<dbReference type="Proteomes" id="UP001492380">
    <property type="component" value="Unassembled WGS sequence"/>
</dbReference>
<organism evidence="2 3">
    <name type="scientific">Phyllosticta capitalensis</name>
    <dbReference type="NCBI Taxonomy" id="121624"/>
    <lineage>
        <taxon>Eukaryota</taxon>
        <taxon>Fungi</taxon>
        <taxon>Dikarya</taxon>
        <taxon>Ascomycota</taxon>
        <taxon>Pezizomycotina</taxon>
        <taxon>Dothideomycetes</taxon>
        <taxon>Dothideomycetes incertae sedis</taxon>
        <taxon>Botryosphaeriales</taxon>
        <taxon>Phyllostictaceae</taxon>
        <taxon>Phyllosticta</taxon>
    </lineage>
</organism>
<protein>
    <submittedName>
        <fullName evidence="2">Uncharacterized protein</fullName>
    </submittedName>
</protein>
<keyword evidence="3" id="KW-1185">Reference proteome</keyword>
<feature type="compositionally biased region" description="Acidic residues" evidence="1">
    <location>
        <begin position="105"/>
        <end position="117"/>
    </location>
</feature>
<gene>
    <name evidence="2" type="ORF">HDK90DRAFT_497759</name>
</gene>
<feature type="compositionally biased region" description="Basic and acidic residues" evidence="1">
    <location>
        <begin position="193"/>
        <end position="221"/>
    </location>
</feature>
<comment type="caution">
    <text evidence="2">The sequence shown here is derived from an EMBL/GenBank/DDBJ whole genome shotgun (WGS) entry which is preliminary data.</text>
</comment>
<feature type="region of interest" description="Disordered" evidence="1">
    <location>
        <begin position="100"/>
        <end position="221"/>
    </location>
</feature>
<dbReference type="EMBL" id="JBBWRZ010000012">
    <property type="protein sequence ID" value="KAK8224676.1"/>
    <property type="molecule type" value="Genomic_DNA"/>
</dbReference>
<feature type="compositionally biased region" description="Basic and acidic residues" evidence="1">
    <location>
        <begin position="128"/>
        <end position="143"/>
    </location>
</feature>
<feature type="compositionally biased region" description="Basic and acidic residues" evidence="1">
    <location>
        <begin position="157"/>
        <end position="172"/>
    </location>
</feature>
<proteinExistence type="predicted"/>
<name>A0ABR1YC96_9PEZI</name>